<keyword evidence="3 8" id="KW-0509">mRNA transport</keyword>
<evidence type="ECO:0000256" key="1">
    <source>
        <dbReference type="ARBA" id="ARBA00004567"/>
    </source>
</evidence>
<keyword evidence="4" id="KW-0653">Protein transport</keyword>
<evidence type="ECO:0000256" key="9">
    <source>
        <dbReference type="SAM" id="MobiDB-lite"/>
    </source>
</evidence>
<reference evidence="11" key="1">
    <citation type="submission" date="2021-01" db="EMBL/GenBank/DDBJ databases">
        <authorList>
            <person name="Corre E."/>
            <person name="Pelletier E."/>
            <person name="Niang G."/>
            <person name="Scheremetjew M."/>
            <person name="Finn R."/>
            <person name="Kale V."/>
            <person name="Holt S."/>
            <person name="Cochrane G."/>
            <person name="Meng A."/>
            <person name="Brown T."/>
            <person name="Cohen L."/>
        </authorList>
    </citation>
    <scope>NUCLEOTIDE SEQUENCE</scope>
    <source>
        <strain evidence="11">CCMP2058</strain>
    </source>
</reference>
<name>A0A7S0H478_9EUKA</name>
<dbReference type="CDD" id="cd12441">
    <property type="entry name" value="RRM_Nup53_like"/>
    <property type="match status" value="1"/>
</dbReference>
<keyword evidence="7 8" id="KW-0539">Nucleus</keyword>
<proteinExistence type="predicted"/>
<evidence type="ECO:0000256" key="4">
    <source>
        <dbReference type="ARBA" id="ARBA00022927"/>
    </source>
</evidence>
<evidence type="ECO:0000259" key="10">
    <source>
        <dbReference type="PROSITE" id="PS51472"/>
    </source>
</evidence>
<dbReference type="Gene3D" id="3.30.70.330">
    <property type="match status" value="1"/>
</dbReference>
<dbReference type="PROSITE" id="PS51472">
    <property type="entry name" value="RRM_NUP35"/>
    <property type="match status" value="1"/>
</dbReference>
<dbReference type="InterPro" id="IPR007846">
    <property type="entry name" value="RRM_NUP35_dom"/>
</dbReference>
<keyword evidence="6 8" id="KW-0906">Nuclear pore complex</keyword>
<comment type="subcellular location">
    <subcellularLocation>
        <location evidence="1">Nucleus</location>
        <location evidence="1">Nuclear pore complex</location>
    </subcellularLocation>
</comment>
<dbReference type="GO" id="GO:0005543">
    <property type="term" value="F:phospholipid binding"/>
    <property type="evidence" value="ECO:0007669"/>
    <property type="project" value="TreeGrafter"/>
</dbReference>
<dbReference type="GO" id="GO:0003676">
    <property type="term" value="F:nucleic acid binding"/>
    <property type="evidence" value="ECO:0007669"/>
    <property type="project" value="InterPro"/>
</dbReference>
<dbReference type="EMBL" id="HBEM01025488">
    <property type="protein sequence ID" value="CAD8458351.1"/>
    <property type="molecule type" value="Transcribed_RNA"/>
</dbReference>
<evidence type="ECO:0000256" key="7">
    <source>
        <dbReference type="ARBA" id="ARBA00023242"/>
    </source>
</evidence>
<dbReference type="GO" id="GO:0044615">
    <property type="term" value="C:nuclear pore nuclear basket"/>
    <property type="evidence" value="ECO:0007669"/>
    <property type="project" value="TreeGrafter"/>
</dbReference>
<dbReference type="InterPro" id="IPR012677">
    <property type="entry name" value="Nucleotide-bd_a/b_plait_sf"/>
</dbReference>
<dbReference type="GO" id="GO:0006999">
    <property type="term" value="P:nuclear pore organization"/>
    <property type="evidence" value="ECO:0007669"/>
    <property type="project" value="TreeGrafter"/>
</dbReference>
<evidence type="ECO:0000256" key="8">
    <source>
        <dbReference type="PROSITE-ProRule" id="PRU00804"/>
    </source>
</evidence>
<feature type="compositionally biased region" description="Polar residues" evidence="9">
    <location>
        <begin position="37"/>
        <end position="46"/>
    </location>
</feature>
<feature type="domain" description="RRM Nup35-type" evidence="10">
    <location>
        <begin position="148"/>
        <end position="227"/>
    </location>
</feature>
<evidence type="ECO:0000256" key="6">
    <source>
        <dbReference type="ARBA" id="ARBA00023132"/>
    </source>
</evidence>
<dbReference type="PANTHER" id="PTHR21527:SF6">
    <property type="entry name" value="NUCLEOPORIN NUP35"/>
    <property type="match status" value="1"/>
</dbReference>
<organism evidence="11">
    <name type="scientific">Amorphochlora amoebiformis</name>
    <dbReference type="NCBI Taxonomy" id="1561963"/>
    <lineage>
        <taxon>Eukaryota</taxon>
        <taxon>Sar</taxon>
        <taxon>Rhizaria</taxon>
        <taxon>Cercozoa</taxon>
        <taxon>Chlorarachniophyceae</taxon>
        <taxon>Amorphochlora</taxon>
    </lineage>
</organism>
<sequence length="300" mass="33140">MDIKHMGDGLGGYGGGRDPRTPFGDDGSYPTLPSEGLRSTNASFQSGIGLGMGYTPSEGLRSRHSSRVGDMSMGLGGSMSEGLFSPPNKSLHETGRKSRGKATKGAAPSPHTPALTPIPKTKPAETSGIYARDPEIKHDNHVFKMATGANDCTVRVFGFPSNRAQAVVAEFQRVGEIVRRSDGGGNWMDIEFTSPFVVEAALTMNGKVIADGIMIGVMRVEPRGRASADPMNYRTPMTRKRIAYTQRRQGVYKLYRNFSAFWNYFQFGSWWWWDRWDSYSSGEPVPQSICSKVMEYILQW</sequence>
<feature type="region of interest" description="Disordered" evidence="9">
    <location>
        <begin position="1"/>
        <end position="126"/>
    </location>
</feature>
<evidence type="ECO:0000256" key="3">
    <source>
        <dbReference type="ARBA" id="ARBA00022816"/>
    </source>
</evidence>
<gene>
    <name evidence="11" type="ORF">LAMO00422_LOCUS17302</name>
</gene>
<dbReference type="Pfam" id="PF05172">
    <property type="entry name" value="RRM_Nup35"/>
    <property type="match status" value="1"/>
</dbReference>
<keyword evidence="5" id="KW-0811">Translocation</keyword>
<dbReference type="AlphaFoldDB" id="A0A7S0H478"/>
<protein>
    <recommendedName>
        <fullName evidence="10">RRM Nup35-type domain-containing protein</fullName>
    </recommendedName>
</protein>
<dbReference type="GO" id="GO:0006607">
    <property type="term" value="P:NLS-bearing protein import into nucleus"/>
    <property type="evidence" value="ECO:0007669"/>
    <property type="project" value="TreeGrafter"/>
</dbReference>
<dbReference type="GO" id="GO:0017056">
    <property type="term" value="F:structural constituent of nuclear pore"/>
    <property type="evidence" value="ECO:0007669"/>
    <property type="project" value="TreeGrafter"/>
</dbReference>
<dbReference type="PANTHER" id="PTHR21527">
    <property type="entry name" value="NUCLEOPORIN NUP35"/>
    <property type="match status" value="1"/>
</dbReference>
<dbReference type="GO" id="GO:0044613">
    <property type="term" value="C:nuclear pore central transport channel"/>
    <property type="evidence" value="ECO:0007669"/>
    <property type="project" value="TreeGrafter"/>
</dbReference>
<dbReference type="InterPro" id="IPR035979">
    <property type="entry name" value="RBD_domain_sf"/>
</dbReference>
<evidence type="ECO:0000256" key="5">
    <source>
        <dbReference type="ARBA" id="ARBA00023010"/>
    </source>
</evidence>
<evidence type="ECO:0000313" key="11">
    <source>
        <dbReference type="EMBL" id="CAD8458351.1"/>
    </source>
</evidence>
<accession>A0A7S0H478</accession>
<evidence type="ECO:0000256" key="2">
    <source>
        <dbReference type="ARBA" id="ARBA00022448"/>
    </source>
</evidence>
<dbReference type="GO" id="GO:0051028">
    <property type="term" value="P:mRNA transport"/>
    <property type="evidence" value="ECO:0007669"/>
    <property type="project" value="UniProtKB-UniRule"/>
</dbReference>
<keyword evidence="2 8" id="KW-0813">Transport</keyword>
<dbReference type="SUPFAM" id="SSF54928">
    <property type="entry name" value="RNA-binding domain, RBD"/>
    <property type="match status" value="1"/>
</dbReference>